<evidence type="ECO:0000256" key="6">
    <source>
        <dbReference type="SAM" id="MobiDB-lite"/>
    </source>
</evidence>
<comment type="subcellular location">
    <subcellularLocation>
        <location evidence="1">Membrane</location>
        <topology evidence="1">Multi-pass membrane protein</topology>
    </subcellularLocation>
</comment>
<organism evidence="7 8">
    <name type="scientific">Canariomyces notabilis</name>
    <dbReference type="NCBI Taxonomy" id="2074819"/>
    <lineage>
        <taxon>Eukaryota</taxon>
        <taxon>Fungi</taxon>
        <taxon>Dikarya</taxon>
        <taxon>Ascomycota</taxon>
        <taxon>Pezizomycotina</taxon>
        <taxon>Sordariomycetes</taxon>
        <taxon>Sordariomycetidae</taxon>
        <taxon>Sordariales</taxon>
        <taxon>Chaetomiaceae</taxon>
        <taxon>Canariomyces</taxon>
    </lineage>
</organism>
<comment type="similarity">
    <text evidence="2">Belongs to the IFI6/IFI27 family.</text>
</comment>
<sequence length="227" mass="25438">MDLPTSLLTCLCGLPNAHPHPAPTTTQHKQYRLITEKPRFEPAPSTTTPNHDSNNQEGKTKNRDHSHDDERATKILTLIRTAPSPTTLTKQISDNVGPATSWSEYLAERVLRGLEETLRWAQDHQADWGEALTEAYTRATELAQEELRELWDYAKAHPVEVAAEVLLTVLALGVMARLVPGLLRLLGFAREGPVAGSFAAWWQSLYGGYVRKGSLWSFLQRLGMTWE</sequence>
<dbReference type="Gene3D" id="6.10.110.10">
    <property type="match status" value="1"/>
</dbReference>
<reference evidence="7" key="2">
    <citation type="submission" date="2023-05" db="EMBL/GenBank/DDBJ databases">
        <authorList>
            <consortium name="Lawrence Berkeley National Laboratory"/>
            <person name="Steindorff A."/>
            <person name="Hensen N."/>
            <person name="Bonometti L."/>
            <person name="Westerberg I."/>
            <person name="Brannstrom I.O."/>
            <person name="Guillou S."/>
            <person name="Cros-Aarteil S."/>
            <person name="Calhoun S."/>
            <person name="Haridas S."/>
            <person name="Kuo A."/>
            <person name="Mondo S."/>
            <person name="Pangilinan J."/>
            <person name="Riley R."/>
            <person name="Labutti K."/>
            <person name="Andreopoulos B."/>
            <person name="Lipzen A."/>
            <person name="Chen C."/>
            <person name="Yanf M."/>
            <person name="Daum C."/>
            <person name="Ng V."/>
            <person name="Clum A."/>
            <person name="Ohm R."/>
            <person name="Martin F."/>
            <person name="Silar P."/>
            <person name="Natvig D."/>
            <person name="Lalanne C."/>
            <person name="Gautier V."/>
            <person name="Ament-Velasquez S.L."/>
            <person name="Kruys A."/>
            <person name="Hutchinson M.I."/>
            <person name="Powell A.J."/>
            <person name="Barry K."/>
            <person name="Miller A.N."/>
            <person name="Grigoriev I.V."/>
            <person name="Debuchy R."/>
            <person name="Gladieux P."/>
            <person name="Thoren M.H."/>
            <person name="Johannesson H."/>
        </authorList>
    </citation>
    <scope>NUCLEOTIDE SEQUENCE</scope>
    <source>
        <strain evidence="7">CBS 508.74</strain>
    </source>
</reference>
<dbReference type="InterPro" id="IPR038213">
    <property type="entry name" value="IFI6/IFI27-like_sf"/>
</dbReference>
<dbReference type="RefSeq" id="XP_064670132.1">
    <property type="nucleotide sequence ID" value="XM_064811606.1"/>
</dbReference>
<evidence type="ECO:0000256" key="1">
    <source>
        <dbReference type="ARBA" id="ARBA00004141"/>
    </source>
</evidence>
<dbReference type="EMBL" id="MU853342">
    <property type="protein sequence ID" value="KAK4112562.1"/>
    <property type="molecule type" value="Genomic_DNA"/>
</dbReference>
<evidence type="ECO:0000256" key="5">
    <source>
        <dbReference type="ARBA" id="ARBA00023136"/>
    </source>
</evidence>
<evidence type="ECO:0000313" key="7">
    <source>
        <dbReference type="EMBL" id="KAK4112562.1"/>
    </source>
</evidence>
<dbReference type="InterPro" id="IPR009311">
    <property type="entry name" value="IFI6/IFI27-like"/>
</dbReference>
<feature type="compositionally biased region" description="Basic and acidic residues" evidence="6">
    <location>
        <begin position="58"/>
        <end position="70"/>
    </location>
</feature>
<evidence type="ECO:0000256" key="4">
    <source>
        <dbReference type="ARBA" id="ARBA00022989"/>
    </source>
</evidence>
<dbReference type="Proteomes" id="UP001302812">
    <property type="component" value="Unassembled WGS sequence"/>
</dbReference>
<feature type="compositionally biased region" description="Polar residues" evidence="6">
    <location>
        <begin position="44"/>
        <end position="57"/>
    </location>
</feature>
<evidence type="ECO:0000256" key="3">
    <source>
        <dbReference type="ARBA" id="ARBA00022692"/>
    </source>
</evidence>
<name>A0AAN6TDS3_9PEZI</name>
<keyword evidence="3" id="KW-0812">Transmembrane</keyword>
<proteinExistence type="inferred from homology"/>
<feature type="region of interest" description="Disordered" evidence="6">
    <location>
        <begin position="40"/>
        <end position="70"/>
    </location>
</feature>
<accession>A0AAN6TDS3</accession>
<gene>
    <name evidence="7" type="ORF">N656DRAFT_709588</name>
</gene>
<dbReference type="GeneID" id="89935731"/>
<dbReference type="AlphaFoldDB" id="A0AAN6TDS3"/>
<evidence type="ECO:0000256" key="2">
    <source>
        <dbReference type="ARBA" id="ARBA00007262"/>
    </source>
</evidence>
<dbReference type="GO" id="GO:0016020">
    <property type="term" value="C:membrane"/>
    <property type="evidence" value="ECO:0007669"/>
    <property type="project" value="UniProtKB-SubCell"/>
</dbReference>
<reference evidence="7" key="1">
    <citation type="journal article" date="2023" name="Mol. Phylogenet. Evol.">
        <title>Genome-scale phylogeny and comparative genomics of the fungal order Sordariales.</title>
        <authorList>
            <person name="Hensen N."/>
            <person name="Bonometti L."/>
            <person name="Westerberg I."/>
            <person name="Brannstrom I.O."/>
            <person name="Guillou S."/>
            <person name="Cros-Aarteil S."/>
            <person name="Calhoun S."/>
            <person name="Haridas S."/>
            <person name="Kuo A."/>
            <person name="Mondo S."/>
            <person name="Pangilinan J."/>
            <person name="Riley R."/>
            <person name="LaButti K."/>
            <person name="Andreopoulos B."/>
            <person name="Lipzen A."/>
            <person name="Chen C."/>
            <person name="Yan M."/>
            <person name="Daum C."/>
            <person name="Ng V."/>
            <person name="Clum A."/>
            <person name="Steindorff A."/>
            <person name="Ohm R.A."/>
            <person name="Martin F."/>
            <person name="Silar P."/>
            <person name="Natvig D.O."/>
            <person name="Lalanne C."/>
            <person name="Gautier V."/>
            <person name="Ament-Velasquez S.L."/>
            <person name="Kruys A."/>
            <person name="Hutchinson M.I."/>
            <person name="Powell A.J."/>
            <person name="Barry K."/>
            <person name="Miller A.N."/>
            <person name="Grigoriev I.V."/>
            <person name="Debuchy R."/>
            <person name="Gladieux P."/>
            <person name="Hiltunen Thoren M."/>
            <person name="Johannesson H."/>
        </authorList>
    </citation>
    <scope>NUCLEOTIDE SEQUENCE</scope>
    <source>
        <strain evidence="7">CBS 508.74</strain>
    </source>
</reference>
<evidence type="ECO:0000313" key="8">
    <source>
        <dbReference type="Proteomes" id="UP001302812"/>
    </source>
</evidence>
<protein>
    <submittedName>
        <fullName evidence="7">Uncharacterized protein</fullName>
    </submittedName>
</protein>
<dbReference type="Pfam" id="PF06140">
    <property type="entry name" value="Ifi-6-16"/>
    <property type="match status" value="1"/>
</dbReference>
<comment type="caution">
    <text evidence="7">The sequence shown here is derived from an EMBL/GenBank/DDBJ whole genome shotgun (WGS) entry which is preliminary data.</text>
</comment>
<keyword evidence="4" id="KW-1133">Transmembrane helix</keyword>
<keyword evidence="8" id="KW-1185">Reference proteome</keyword>
<keyword evidence="5" id="KW-0472">Membrane</keyword>